<dbReference type="RefSeq" id="WP_088463791.1">
    <property type="nucleotide sequence ID" value="NZ_NIRR01000008.1"/>
</dbReference>
<proteinExistence type="predicted"/>
<evidence type="ECO:0000256" key="1">
    <source>
        <dbReference type="SAM" id="Phobius"/>
    </source>
</evidence>
<dbReference type="Gene3D" id="3.40.50.1820">
    <property type="entry name" value="alpha/beta hydrolase"/>
    <property type="match status" value="1"/>
</dbReference>
<dbReference type="OrthoDB" id="659408at2"/>
<dbReference type="SUPFAM" id="SSF53474">
    <property type="entry name" value="alpha/beta-Hydrolases"/>
    <property type="match status" value="1"/>
</dbReference>
<evidence type="ECO:0000313" key="4">
    <source>
        <dbReference type="Proteomes" id="UP000197277"/>
    </source>
</evidence>
<dbReference type="EMBL" id="NIRR01000008">
    <property type="protein sequence ID" value="OWP63785.1"/>
    <property type="molecule type" value="Genomic_DNA"/>
</dbReference>
<gene>
    <name evidence="3" type="ORF">CDA63_07295</name>
</gene>
<protein>
    <recommendedName>
        <fullName evidence="2">AB hydrolase-1 domain-containing protein</fullName>
    </recommendedName>
</protein>
<dbReference type="InterPro" id="IPR029058">
    <property type="entry name" value="AB_hydrolase_fold"/>
</dbReference>
<dbReference type="InterPro" id="IPR000073">
    <property type="entry name" value="AB_hydrolase_1"/>
</dbReference>
<sequence length="221" mass="24649">MFYLIPGLGADERVFQRLQPLLHGETELLPWLPPESDNETLPHYAARMAAGIPLAATGLLVGVSFGGVVGLEINRLRPGLRTVLVSSVPDADSLPPLLRLVRATGIYKLFPPQWLKLFPRAGQWYFGVKGGAEYRLFKRILRDMEPRYTRWAIACLLHWDSTQVGRSIQILGTRDRVFPPGPTPVEYLIKGGGHFMVLSHAEEIAQILNGLTAEGEEVMRK</sequence>
<dbReference type="Pfam" id="PF12697">
    <property type="entry name" value="Abhydrolase_6"/>
    <property type="match status" value="1"/>
</dbReference>
<comment type="caution">
    <text evidence="3">The sequence shown here is derived from an EMBL/GenBank/DDBJ whole genome shotgun (WGS) entry which is preliminary data.</text>
</comment>
<evidence type="ECO:0000259" key="2">
    <source>
        <dbReference type="Pfam" id="PF12697"/>
    </source>
</evidence>
<reference evidence="3 4" key="1">
    <citation type="submission" date="2017-06" db="EMBL/GenBank/DDBJ databases">
        <title>Hymenobacter amundsenii sp. nov. isolated from regoliths in Antarctica.</title>
        <authorList>
            <person name="Sedlacek I."/>
            <person name="Kralova S."/>
            <person name="Pantucek R."/>
            <person name="Svec P."/>
            <person name="Holochova P."/>
            <person name="Stankova E."/>
            <person name="Vrbovska V."/>
            <person name="Busse H.-J."/>
        </authorList>
    </citation>
    <scope>NUCLEOTIDE SEQUENCE [LARGE SCALE GENOMIC DNA]</scope>
    <source>
        <strain evidence="3 4">CCM 8682</strain>
    </source>
</reference>
<evidence type="ECO:0000313" key="3">
    <source>
        <dbReference type="EMBL" id="OWP63785.1"/>
    </source>
</evidence>
<feature type="domain" description="AB hydrolase-1" evidence="2">
    <location>
        <begin position="4"/>
        <end position="206"/>
    </location>
</feature>
<keyword evidence="1" id="KW-0472">Membrane</keyword>
<dbReference type="Proteomes" id="UP000197277">
    <property type="component" value="Unassembled WGS sequence"/>
</dbReference>
<dbReference type="AlphaFoldDB" id="A0A246FM11"/>
<organism evidence="3 4">
    <name type="scientific">Hymenobacter amundsenii</name>
    <dbReference type="NCBI Taxonomy" id="2006685"/>
    <lineage>
        <taxon>Bacteria</taxon>
        <taxon>Pseudomonadati</taxon>
        <taxon>Bacteroidota</taxon>
        <taxon>Cytophagia</taxon>
        <taxon>Cytophagales</taxon>
        <taxon>Hymenobacteraceae</taxon>
        <taxon>Hymenobacter</taxon>
    </lineage>
</organism>
<keyword evidence="1" id="KW-1133">Transmembrane helix</keyword>
<name>A0A246FM11_9BACT</name>
<feature type="transmembrane region" description="Helical" evidence="1">
    <location>
        <begin position="48"/>
        <end position="71"/>
    </location>
</feature>
<accession>A0A246FM11</accession>
<keyword evidence="4" id="KW-1185">Reference proteome</keyword>
<keyword evidence="1" id="KW-0812">Transmembrane</keyword>